<feature type="coiled-coil region" evidence="1">
    <location>
        <begin position="2301"/>
        <end position="2328"/>
    </location>
</feature>
<feature type="coiled-coil region" evidence="1">
    <location>
        <begin position="3146"/>
        <end position="3195"/>
    </location>
</feature>
<feature type="compositionally biased region" description="Basic and acidic residues" evidence="2">
    <location>
        <begin position="2794"/>
        <end position="2809"/>
    </location>
</feature>
<feature type="region of interest" description="Disordered" evidence="2">
    <location>
        <begin position="1029"/>
        <end position="1336"/>
    </location>
</feature>
<evidence type="ECO:0000313" key="3">
    <source>
        <dbReference type="EMBL" id="RUS76678.1"/>
    </source>
</evidence>
<feature type="region of interest" description="Disordered" evidence="2">
    <location>
        <begin position="66"/>
        <end position="121"/>
    </location>
</feature>
<feature type="region of interest" description="Disordered" evidence="2">
    <location>
        <begin position="738"/>
        <end position="817"/>
    </location>
</feature>
<feature type="compositionally biased region" description="Low complexity" evidence="2">
    <location>
        <begin position="2881"/>
        <end position="2893"/>
    </location>
</feature>
<feature type="compositionally biased region" description="Polar residues" evidence="2">
    <location>
        <begin position="2669"/>
        <end position="2680"/>
    </location>
</feature>
<feature type="region of interest" description="Disordered" evidence="2">
    <location>
        <begin position="843"/>
        <end position="903"/>
    </location>
</feature>
<feature type="compositionally biased region" description="Polar residues" evidence="2">
    <location>
        <begin position="804"/>
        <end position="817"/>
    </location>
</feature>
<feature type="region of interest" description="Disordered" evidence="2">
    <location>
        <begin position="2029"/>
        <end position="2069"/>
    </location>
</feature>
<proteinExistence type="predicted"/>
<feature type="compositionally biased region" description="Polar residues" evidence="2">
    <location>
        <begin position="1859"/>
        <end position="1881"/>
    </location>
</feature>
<dbReference type="Proteomes" id="UP000271974">
    <property type="component" value="Unassembled WGS sequence"/>
</dbReference>
<feature type="compositionally biased region" description="Basic and acidic residues" evidence="2">
    <location>
        <begin position="744"/>
        <end position="762"/>
    </location>
</feature>
<gene>
    <name evidence="3" type="ORF">EGW08_015568</name>
</gene>
<feature type="compositionally biased region" description="Polar residues" evidence="2">
    <location>
        <begin position="2541"/>
        <end position="2569"/>
    </location>
</feature>
<feature type="compositionally biased region" description="Low complexity" evidence="2">
    <location>
        <begin position="2771"/>
        <end position="2787"/>
    </location>
</feature>
<feature type="region of interest" description="Disordered" evidence="2">
    <location>
        <begin position="963"/>
        <end position="1003"/>
    </location>
</feature>
<dbReference type="OrthoDB" id="6161829at2759"/>
<feature type="region of interest" description="Disordered" evidence="2">
    <location>
        <begin position="2541"/>
        <end position="2579"/>
    </location>
</feature>
<dbReference type="STRING" id="188477.A0A433T559"/>
<feature type="region of interest" description="Disordered" evidence="2">
    <location>
        <begin position="1839"/>
        <end position="1886"/>
    </location>
</feature>
<feature type="compositionally biased region" description="Basic and acidic residues" evidence="2">
    <location>
        <begin position="2740"/>
        <end position="2750"/>
    </location>
</feature>
<feature type="compositionally biased region" description="Polar residues" evidence="2">
    <location>
        <begin position="843"/>
        <end position="875"/>
    </location>
</feature>
<feature type="region of interest" description="Disordered" evidence="2">
    <location>
        <begin position="1720"/>
        <end position="1767"/>
    </location>
</feature>
<evidence type="ECO:0000256" key="2">
    <source>
        <dbReference type="SAM" id="MobiDB-lite"/>
    </source>
</evidence>
<feature type="compositionally biased region" description="Basic and acidic residues" evidence="2">
    <location>
        <begin position="1251"/>
        <end position="1284"/>
    </location>
</feature>
<feature type="compositionally biased region" description="Acidic residues" evidence="2">
    <location>
        <begin position="2367"/>
        <end position="2387"/>
    </location>
</feature>
<feature type="region of interest" description="Disordered" evidence="2">
    <location>
        <begin position="1948"/>
        <end position="1983"/>
    </location>
</feature>
<feature type="compositionally biased region" description="Low complexity" evidence="2">
    <location>
        <begin position="763"/>
        <end position="773"/>
    </location>
</feature>
<feature type="compositionally biased region" description="Polar residues" evidence="2">
    <location>
        <begin position="2056"/>
        <end position="2065"/>
    </location>
</feature>
<feature type="compositionally biased region" description="Basic and acidic residues" evidence="2">
    <location>
        <begin position="1078"/>
        <end position="1238"/>
    </location>
</feature>
<name>A0A433T559_ELYCH</name>
<feature type="compositionally biased region" description="Basic and acidic residues" evidence="2">
    <location>
        <begin position="1305"/>
        <end position="1329"/>
    </location>
</feature>
<protein>
    <submittedName>
        <fullName evidence="3">Uncharacterized protein</fullName>
    </submittedName>
</protein>
<feature type="compositionally biased region" description="Polar residues" evidence="2">
    <location>
        <begin position="1972"/>
        <end position="1983"/>
    </location>
</feature>
<comment type="caution">
    <text evidence="3">The sequence shown here is derived from an EMBL/GenBank/DDBJ whole genome shotgun (WGS) entry which is preliminary data.</text>
</comment>
<feature type="compositionally biased region" description="Basic and acidic residues" evidence="2">
    <location>
        <begin position="965"/>
        <end position="975"/>
    </location>
</feature>
<reference evidence="3 4" key="1">
    <citation type="submission" date="2019-01" db="EMBL/GenBank/DDBJ databases">
        <title>A draft genome assembly of the solar-powered sea slug Elysia chlorotica.</title>
        <authorList>
            <person name="Cai H."/>
            <person name="Li Q."/>
            <person name="Fang X."/>
            <person name="Li J."/>
            <person name="Curtis N.E."/>
            <person name="Altenburger A."/>
            <person name="Shibata T."/>
            <person name="Feng M."/>
            <person name="Maeda T."/>
            <person name="Schwartz J.A."/>
            <person name="Shigenobu S."/>
            <person name="Lundholm N."/>
            <person name="Nishiyama T."/>
            <person name="Yang H."/>
            <person name="Hasebe M."/>
            <person name="Li S."/>
            <person name="Pierce S.K."/>
            <person name="Wang J."/>
        </authorList>
    </citation>
    <scope>NUCLEOTIDE SEQUENCE [LARGE SCALE GENOMIC DNA]</scope>
    <source>
        <strain evidence="3">EC2010</strain>
        <tissue evidence="3">Whole organism of an adult</tissue>
    </source>
</reference>
<dbReference type="EMBL" id="RQTK01000644">
    <property type="protein sequence ID" value="RUS76678.1"/>
    <property type="molecule type" value="Genomic_DNA"/>
</dbReference>
<feature type="region of interest" description="Disordered" evidence="2">
    <location>
        <begin position="2589"/>
        <end position="2608"/>
    </location>
</feature>
<organism evidence="3 4">
    <name type="scientific">Elysia chlorotica</name>
    <name type="common">Eastern emerald elysia</name>
    <name type="synonym">Sea slug</name>
    <dbReference type="NCBI Taxonomy" id="188477"/>
    <lineage>
        <taxon>Eukaryota</taxon>
        <taxon>Metazoa</taxon>
        <taxon>Spiralia</taxon>
        <taxon>Lophotrochozoa</taxon>
        <taxon>Mollusca</taxon>
        <taxon>Gastropoda</taxon>
        <taxon>Heterobranchia</taxon>
        <taxon>Euthyneura</taxon>
        <taxon>Panpulmonata</taxon>
        <taxon>Sacoglossa</taxon>
        <taxon>Placobranchoidea</taxon>
        <taxon>Plakobranchidae</taxon>
        <taxon>Elysia</taxon>
    </lineage>
</organism>
<feature type="compositionally biased region" description="Basic and acidic residues" evidence="2">
    <location>
        <begin position="1045"/>
        <end position="1064"/>
    </location>
</feature>
<feature type="compositionally biased region" description="Polar residues" evidence="2">
    <location>
        <begin position="1065"/>
        <end position="1077"/>
    </location>
</feature>
<feature type="non-terminal residue" evidence="3">
    <location>
        <position position="1"/>
    </location>
</feature>
<keyword evidence="1" id="KW-0175">Coiled coil</keyword>
<feature type="region of interest" description="Disordered" evidence="2">
    <location>
        <begin position="1440"/>
        <end position="1460"/>
    </location>
</feature>
<feature type="region of interest" description="Disordered" evidence="2">
    <location>
        <begin position="2624"/>
        <end position="2920"/>
    </location>
</feature>
<feature type="compositionally biased region" description="Basic and acidic residues" evidence="2">
    <location>
        <begin position="2700"/>
        <end position="2718"/>
    </location>
</feature>
<feature type="compositionally biased region" description="Polar residues" evidence="2">
    <location>
        <begin position="1241"/>
        <end position="1250"/>
    </location>
</feature>
<feature type="compositionally biased region" description="Basic and acidic residues" evidence="2">
    <location>
        <begin position="95"/>
        <end position="111"/>
    </location>
</feature>
<feature type="region of interest" description="Disordered" evidence="2">
    <location>
        <begin position="2337"/>
        <end position="2410"/>
    </location>
</feature>
<feature type="compositionally biased region" description="Basic and acidic residues" evidence="2">
    <location>
        <begin position="2029"/>
        <end position="2054"/>
    </location>
</feature>
<evidence type="ECO:0000256" key="1">
    <source>
        <dbReference type="SAM" id="Coils"/>
    </source>
</evidence>
<sequence length="3410" mass="381842">LLPLPVINSDGTVSNVLRGIVDGSITEIKTPPLVSKPLVKTSNKLFIDSELVSNSAKNLVRNDSSISENNNYYKDSSEKKCREKGEKNSQGIHNDILDEKQKDQESKDAEKPPSQLTSKSEVVEKSIKGLLKGFQKGLTGISGKACLVNDHVDETQKISHNVPEGKNTKTSVIEKTNISNEATKNDKTNRPVERNLFADKEVLKHVGSRWDQTKIREHSDLEKEKEQHRKHYKARSKNIHVDKIFVDLKKPQDKKDYSQPETETSKTVKLVCSPPPLPLIPFLVSEENRTEVTVLENCAQQHKEQSTVSNDRMEQAMVEQPLRTFEDNDLLSSGMWLAPEAHELSQSTGALTFSEKTLETTVSTPDTDSANFASLPFLHNSSSLRQDPAPDQTSMYGRLNPSDVSACKDSGTSERVEYPTNQALNEPRDRITIISTGNIAKECQPPANPVEKIGEVSENGTEAFSKLSPTQHAEAESAPDAVMVHNREPKTIISHIEVNSSDEKATTSAPVSLQASQSLEMPDPSVPALSSSNLAMLSPALGREDQALAESTNSLTLEELGFINALQVMNTLAFQPNTMLVDCTKALEEKYPLDSCQMCKKLLPLCGIRHMQTCLDDGSDDCHSSEHSTSPVSVGQVDDKIGDSFAPVTISPGEACGTLVSHGKVLSRTPAQTTISTSEDNTEQTVQAGNTNDVRLHFPEKLLSESFEHRVQHAVNETTKADILEQAASSNTTIGIENNSKLQLQKEKHHEVNTEKLDKEVRTSGSSVTSSEPSPKEDAINLLTPNSQVHNPESAVHSFETERSTNTAFSQGDKVVTSQNAPEIQNSFIDSTPLASTKLASKESSLNMVQSTAEGGNQTEVFHGTNNGNPQTKILQTEEHSSNSSNGVSDKTSLAGEPETRETPFNYLKTWEQNRLLANDMDSASKQREQRKNILMQVMKQKEKMQKKCDRHEGTMKAIFGVNVQRDHDSSKSGVEEMEPLSNENQKKSEQTHQMNADQEKSKKIATLSNFSKNCFDNKSLEITSKEKLLEPESNKHIPLLETEEAGRKVLKDSQNNCEKHSKSNVEPTTQPLFEQSTQKKDDREIQNKTNKDICLHRTQKLERKEGSPDSDPKKDSHNTTPENHRQQKDKEIKKDEIRFQRKEKTETKAVQDDRKRRRDNETHHKSMKTKEARSDSRRGHSTREDYRQRDDHYKRRRHYENDRERSANKTKENLYEREKKDRDLKVKRKATDWDQRRAKNSVSKVTSTDNLDRENRTRTEEDKNVTGKFAEIKESSQDVRDQAEGLSLLNSEKDQSHKLLLSEQRVEGKKYNEEKSDKNDAKIEDLGRSDQNSNHLVPLDAKNCFKSNGLALTSPIGQAESVMDKEESKQSSNNLDALTEHAGSASANDDSDDDFGVPKKIIKPSKKKIFINLPNPAQKQSTDSSSTAANEITLNKSVADPSVSPLSTTDSPALSHPPKDMIVAPLAKTDTLARKEGKPILSIKIGDTKASEKITEELYSPSNPTSGDQASYESTFGGAFNSISYKTDVKRNQPITHEEPRSSSMQNITKPCEDLGSFAANQTLGTRNVFSLYTSFDENDSNFFGVNNDFGDVDYRQGANSRGQMSVEEKGFTTHGNNNCSTSHAEKIGDNNIVPPKSMPAWNKDYYSQETYHSRYFSRGTGFWQDFPSANFGDTDYRQRSEVTSSSYWKESHDVKSESTEEWAAWKNGNSLSSSVISDWSHSHGGSQSGDSYSQNPTTSRTDTSRGVYWTLPTGFNTDPAEHNTSQDVSYQFSNSMRSPEQSQEKQKVIEPIDETSATLQKILPEMFTPTSHQQKCQNILKAFSQSSSPMIAKPVLPAEEEDEDESFIYGADPTPEQPLQQFDSSSSTSLHQQTPNTAYEKQRVGEMSSVEKLKEILANVKKRAKNVQASKIEAPVSSCNAQTTNQNNILDENAQLPLTGEMLQEENTKGSENKVVSPEPSSLPKEITMTPKQTEPSVSSQCTESANHIDQLVRKISVEGISLQNLTTVDALKKILNHLTEKIHASISENDSKDTPTSSEKDTPPSSEKPDASKLSSRNQPVNWQGKKPPVVCLSEVFKSSDMERDEDNSMKATAQVSQGSEVQFPKLGDHEEQQKEKCLSRACGQETDNNLTVSESKEASCSATSQKANSADALHRVHGNKLHTFIPEESLMKDDGDQNNARLVSKDDTGRLQVKVSNSRTTQNASVITDVRNTSSLEGMEFKSKKNLSFKGCEKSKNVVNECQDSRVVVIDSPPSPCGSPMTEGCLTQSSSILSISARDDGKVYLSDVSMDALAFARDKILNQINELVDNVDEAEEEASSKCVEDAEETLSAAAVEEDSSARSPAVSCPEQTEENSGQHSEPQDADNDTEDGEIKDNDEDELSDNTVCRDESDDIENISDVDESYEHESALQDAYLDPNKRLKMNSIKKKDEVVLVSSESETNNSDIEDNLNTRTKTTRGVFCKKNFGSLRLTSAYIEYCKKKRRKKKQRHKSKDSGLNDLVIDYKYSDISEASNISEDVDSQLRHTITSPLKFPTQITSKVSPSSKKQDLSQAKLSAAESTIKTSMGKKRNIMRSVKMVEKYPPETGHAENKSGSGLSVAKADSSSDWSRKAISFSTRSKNRHHLEKQGMSPLLNKEKGYAESWKPSPLKVTSSTSDKKVTSTLGKKNNESNSSPDSDRKTLPKLSSVVNNPPRFCHEKSRVSKSPSRDRLEKTISPTEVDCSKRINPDYNTAAKARDMRSSSQDRRKRKRGVSPGGKYRSRRSTSRSPTPRGTRSSRSSSRGYRRKRDSSSECSSKRGPDSPRFKRKRRSRSSSRDYGRRRQSRSISPSPAKHRKRSPSYYIDPYRSPSTSERRYKKYNRDSTSANRRNRDTSSRRSSSHSASPDRSVVIRKRGYHRSLSGDRSPSPKKKFNNELDYYTSRSTRGRSPVWKELPTNNFNKEPVERSVRKSVDHLGLDYYTTKKRRNDVRSPVVHYEDDSREVHLITPERKDKKLSDYEELMKEYERERHRKNNICNVTIEKLIITHYGTIIPEEVKDAFPLSFTTSVTHDSKGAVRTEDDMCKFGKMILEAYGVATSITDNPVNTAKIDFRSRCFDAEFGNYQLQEFSDYQILLEVNVIKQCQAILHADSSDQLSAEAKLKDKSVEQAELKAKLLNMETNKELVSSQDLEELKKKLALVEEEFSALMEACVKQKQLQASKGVDSNGSRKDLPSPDLPGVLQVSTEDFQFCELLHPIPDGQVKADLEALLDQVAGDILELYKCPDFGRAHFRVPDLLLLQEEKRSLYALCGTPLILSEPISKGTFLSLLGLRQKLESLGPKVKDSAEGNNLLAERSTILARHVEEVKKRTRLNRLRERMRQFVCCTEYLRKVLGSDGMRKMKVLETYEQALQWHFRFLEQEFFEC</sequence>
<feature type="compositionally biased region" description="Polar residues" evidence="2">
    <location>
        <begin position="882"/>
        <end position="892"/>
    </location>
</feature>
<keyword evidence="4" id="KW-1185">Reference proteome</keyword>
<feature type="compositionally biased region" description="Acidic residues" evidence="2">
    <location>
        <begin position="2395"/>
        <end position="2407"/>
    </location>
</feature>
<feature type="compositionally biased region" description="Low complexity" evidence="2">
    <location>
        <begin position="1720"/>
        <end position="1736"/>
    </location>
</feature>
<accession>A0A433T559</accession>
<evidence type="ECO:0000313" key="4">
    <source>
        <dbReference type="Proteomes" id="UP000271974"/>
    </source>
</evidence>
<feature type="compositionally biased region" description="Basic and acidic residues" evidence="2">
    <location>
        <begin position="75"/>
        <end position="87"/>
    </location>
</feature>